<reference evidence="10 11" key="1">
    <citation type="submission" date="2018-11" db="EMBL/GenBank/DDBJ databases">
        <title>Genome assembly of Steccherinum ochraceum LE-BIN_3174, the white-rot fungus of the Steccherinaceae family (The Residual Polyporoid clade, Polyporales, Basidiomycota).</title>
        <authorList>
            <person name="Fedorova T.V."/>
            <person name="Glazunova O.A."/>
            <person name="Landesman E.O."/>
            <person name="Moiseenko K.V."/>
            <person name="Psurtseva N.V."/>
            <person name="Savinova O.S."/>
            <person name="Shakhova N.V."/>
            <person name="Tyazhelova T.V."/>
            <person name="Vasina D.V."/>
        </authorList>
    </citation>
    <scope>NUCLEOTIDE SEQUENCE [LARGE SCALE GENOMIC DNA]</scope>
    <source>
        <strain evidence="10 11">LE-BIN_3174</strain>
    </source>
</reference>
<accession>A0A4R0R6R6</accession>
<evidence type="ECO:0000256" key="6">
    <source>
        <dbReference type="ARBA" id="ARBA00023002"/>
    </source>
</evidence>
<evidence type="ECO:0000256" key="5">
    <source>
        <dbReference type="ARBA" id="ARBA00022723"/>
    </source>
</evidence>
<keyword evidence="5 9" id="KW-0479">Metal-binding</keyword>
<evidence type="ECO:0000313" key="10">
    <source>
        <dbReference type="EMBL" id="TCD60665.1"/>
    </source>
</evidence>
<evidence type="ECO:0000256" key="2">
    <source>
        <dbReference type="ARBA" id="ARBA00005179"/>
    </source>
</evidence>
<evidence type="ECO:0000256" key="7">
    <source>
        <dbReference type="ARBA" id="ARBA00023004"/>
    </source>
</evidence>
<dbReference type="PRINTS" id="PR00385">
    <property type="entry name" value="P450"/>
</dbReference>
<sequence length="455" mass="51402">MFGNKMIYVTDPVALNAVIAKNNQHYEEAYDFRIATRLLFGPSLLSSTGEAHRKERRLLLSIFSTSNLRDLTPVVASIGTVFRKAITSQIPNGSKDIDMHRWCTRVVLEMIGRAVLDYSFDPLNEEIEDDPALYDVPLHFFLAILWAKLLGITKTPQFAADWYPSVKVKRAKKLWDTLWDRGEVLVNERLASENSGEGKMRKDILSTLVRINLAANEKDRLTHDELVAQISTIIFGAVDTTTNTTSRMLHTLALNPEAQERLRLEILSACSIGEPSYEQISGLPFLDAVYRETIRAYPSVHVMNRETQRPTILPVWRPIEDSKGRMVNEIILDKGVTVTIGIHGYNRSKAVWGEDAEEWRPERWLSPLPEAVRNVPSGGIMSNTLTFMGGHRSCIGFKYAEIQIKIILFNIFRTFKLSPANAEVVWNTSRVAFPSVKNEDDASMPLRVELIGTTA</sequence>
<comment type="similarity">
    <text evidence="3">Belongs to the cytochrome P450 family.</text>
</comment>
<dbReference type="Gene3D" id="1.10.630.10">
    <property type="entry name" value="Cytochrome P450"/>
    <property type="match status" value="1"/>
</dbReference>
<dbReference type="AlphaFoldDB" id="A0A4R0R6R6"/>
<feature type="binding site" description="axial binding residue" evidence="9">
    <location>
        <position position="394"/>
    </location>
    <ligand>
        <name>heme</name>
        <dbReference type="ChEBI" id="CHEBI:30413"/>
    </ligand>
    <ligandPart>
        <name>Fe</name>
        <dbReference type="ChEBI" id="CHEBI:18248"/>
    </ligandPart>
</feature>
<dbReference type="EMBL" id="RWJN01000562">
    <property type="protein sequence ID" value="TCD60665.1"/>
    <property type="molecule type" value="Genomic_DNA"/>
</dbReference>
<evidence type="ECO:0000313" key="11">
    <source>
        <dbReference type="Proteomes" id="UP000292702"/>
    </source>
</evidence>
<dbReference type="PANTHER" id="PTHR24305">
    <property type="entry name" value="CYTOCHROME P450"/>
    <property type="match status" value="1"/>
</dbReference>
<gene>
    <name evidence="10" type="primary">DIT2_17</name>
    <name evidence="10" type="ORF">EIP91_009725</name>
</gene>
<proteinExistence type="inferred from homology"/>
<comment type="cofactor">
    <cofactor evidence="1 9">
        <name>heme</name>
        <dbReference type="ChEBI" id="CHEBI:30413"/>
    </cofactor>
</comment>
<keyword evidence="6" id="KW-0560">Oxidoreductase</keyword>
<dbReference type="OrthoDB" id="1470350at2759"/>
<keyword evidence="7 9" id="KW-0408">Iron</keyword>
<name>A0A4R0R6R6_9APHY</name>
<dbReference type="InterPro" id="IPR001128">
    <property type="entry name" value="Cyt_P450"/>
</dbReference>
<dbReference type="STRING" id="92696.A0A4R0R6R6"/>
<dbReference type="Pfam" id="PF00067">
    <property type="entry name" value="p450"/>
    <property type="match status" value="1"/>
</dbReference>
<comment type="pathway">
    <text evidence="2">Secondary metabolite biosynthesis.</text>
</comment>
<evidence type="ECO:0000256" key="4">
    <source>
        <dbReference type="ARBA" id="ARBA00022617"/>
    </source>
</evidence>
<evidence type="ECO:0000256" key="9">
    <source>
        <dbReference type="PIRSR" id="PIRSR602401-1"/>
    </source>
</evidence>
<keyword evidence="4 9" id="KW-0349">Heme</keyword>
<protein>
    <submittedName>
        <fullName evidence="10">Cytochrome P450-dit2</fullName>
    </submittedName>
</protein>
<dbReference type="PRINTS" id="PR00463">
    <property type="entry name" value="EP450I"/>
</dbReference>
<dbReference type="PANTHER" id="PTHR24305:SF166">
    <property type="entry name" value="CYTOCHROME P450 12A4, MITOCHONDRIAL-RELATED"/>
    <property type="match status" value="1"/>
</dbReference>
<comment type="caution">
    <text evidence="10">The sequence shown here is derived from an EMBL/GenBank/DDBJ whole genome shotgun (WGS) entry which is preliminary data.</text>
</comment>
<dbReference type="GO" id="GO:0005506">
    <property type="term" value="F:iron ion binding"/>
    <property type="evidence" value="ECO:0007669"/>
    <property type="project" value="InterPro"/>
</dbReference>
<dbReference type="InterPro" id="IPR036396">
    <property type="entry name" value="Cyt_P450_sf"/>
</dbReference>
<evidence type="ECO:0000256" key="1">
    <source>
        <dbReference type="ARBA" id="ARBA00001971"/>
    </source>
</evidence>
<dbReference type="SUPFAM" id="SSF48264">
    <property type="entry name" value="Cytochrome P450"/>
    <property type="match status" value="1"/>
</dbReference>
<evidence type="ECO:0000256" key="8">
    <source>
        <dbReference type="ARBA" id="ARBA00023033"/>
    </source>
</evidence>
<organism evidence="10 11">
    <name type="scientific">Steccherinum ochraceum</name>
    <dbReference type="NCBI Taxonomy" id="92696"/>
    <lineage>
        <taxon>Eukaryota</taxon>
        <taxon>Fungi</taxon>
        <taxon>Dikarya</taxon>
        <taxon>Basidiomycota</taxon>
        <taxon>Agaricomycotina</taxon>
        <taxon>Agaricomycetes</taxon>
        <taxon>Polyporales</taxon>
        <taxon>Steccherinaceae</taxon>
        <taxon>Steccherinum</taxon>
    </lineage>
</organism>
<keyword evidence="8" id="KW-0503">Monooxygenase</keyword>
<dbReference type="GO" id="GO:0016705">
    <property type="term" value="F:oxidoreductase activity, acting on paired donors, with incorporation or reduction of molecular oxygen"/>
    <property type="evidence" value="ECO:0007669"/>
    <property type="project" value="InterPro"/>
</dbReference>
<dbReference type="InterPro" id="IPR002401">
    <property type="entry name" value="Cyt_P450_E_grp-I"/>
</dbReference>
<keyword evidence="11" id="KW-1185">Reference proteome</keyword>
<dbReference type="GO" id="GO:0020037">
    <property type="term" value="F:heme binding"/>
    <property type="evidence" value="ECO:0007669"/>
    <property type="project" value="InterPro"/>
</dbReference>
<dbReference type="Proteomes" id="UP000292702">
    <property type="component" value="Unassembled WGS sequence"/>
</dbReference>
<dbReference type="GO" id="GO:0004497">
    <property type="term" value="F:monooxygenase activity"/>
    <property type="evidence" value="ECO:0007669"/>
    <property type="project" value="UniProtKB-KW"/>
</dbReference>
<evidence type="ECO:0000256" key="3">
    <source>
        <dbReference type="ARBA" id="ARBA00010617"/>
    </source>
</evidence>
<dbReference type="InterPro" id="IPR050121">
    <property type="entry name" value="Cytochrome_P450_monoxygenase"/>
</dbReference>